<sequence length="315" mass="33109">MVFSTRSLFSASGLVALLALAQQPAHVDAHGHLIEPKADFGANKKMMSSFAGRIPEPNVIFEGSSFPESGTRQNYKEFMKYYKAGALRDIIKKNNKPLDGATADCGFSVVGAAQKLPSTVLWGKNEGTADSEGFRPSHLGACESYCDDQLVQQADECAVAYNVPDNKGSAQMKLTNPEKCTGAKQFTFYWLTTQARDEGGFQVYVNCIGLDGSGASAGGAPSNSTTTVAPTKVPAGSDADDETPGSVAPSPATDDDEYDNETTAPVAPSNGTDTTKTKKPKKTKAPKTKKPKKTKAPKASSDDSVGGDADDGVDC</sequence>
<gene>
    <name evidence="3" type="ORF">Poli38472_010789</name>
</gene>
<protein>
    <submittedName>
        <fullName evidence="3">Uncharacterized protein</fullName>
    </submittedName>
</protein>
<keyword evidence="2" id="KW-0732">Signal</keyword>
<evidence type="ECO:0000313" key="3">
    <source>
        <dbReference type="EMBL" id="TMW61726.1"/>
    </source>
</evidence>
<comment type="caution">
    <text evidence="3">The sequence shown here is derived from an EMBL/GenBank/DDBJ whole genome shotgun (WGS) entry which is preliminary data.</text>
</comment>
<proteinExistence type="predicted"/>
<feature type="chain" id="PRO_5035474007" evidence="2">
    <location>
        <begin position="30"/>
        <end position="315"/>
    </location>
</feature>
<feature type="compositionally biased region" description="Basic residues" evidence="1">
    <location>
        <begin position="277"/>
        <end position="296"/>
    </location>
</feature>
<keyword evidence="4" id="KW-1185">Reference proteome</keyword>
<organism evidence="3 4">
    <name type="scientific">Pythium oligandrum</name>
    <name type="common">Mycoparasitic fungus</name>
    <dbReference type="NCBI Taxonomy" id="41045"/>
    <lineage>
        <taxon>Eukaryota</taxon>
        <taxon>Sar</taxon>
        <taxon>Stramenopiles</taxon>
        <taxon>Oomycota</taxon>
        <taxon>Peronosporomycetes</taxon>
        <taxon>Pythiales</taxon>
        <taxon>Pythiaceae</taxon>
        <taxon>Pythium</taxon>
    </lineage>
</organism>
<accession>A0A8K1FGJ7</accession>
<dbReference type="AlphaFoldDB" id="A0A8K1FGJ7"/>
<name>A0A8K1FGJ7_PYTOL</name>
<evidence type="ECO:0000256" key="2">
    <source>
        <dbReference type="SAM" id="SignalP"/>
    </source>
</evidence>
<dbReference type="OrthoDB" id="10606374at2759"/>
<feature type="signal peptide" evidence="2">
    <location>
        <begin position="1"/>
        <end position="29"/>
    </location>
</feature>
<evidence type="ECO:0000313" key="4">
    <source>
        <dbReference type="Proteomes" id="UP000794436"/>
    </source>
</evidence>
<feature type="compositionally biased region" description="Low complexity" evidence="1">
    <location>
        <begin position="297"/>
        <end position="307"/>
    </location>
</feature>
<reference evidence="3" key="1">
    <citation type="submission" date="2019-03" db="EMBL/GenBank/DDBJ databases">
        <title>Long read genome sequence of the mycoparasitic Pythium oligandrum ATCC 38472 isolated from sugarbeet rhizosphere.</title>
        <authorList>
            <person name="Gaulin E."/>
        </authorList>
    </citation>
    <scope>NUCLEOTIDE SEQUENCE</scope>
    <source>
        <strain evidence="3">ATCC 38472_TT</strain>
    </source>
</reference>
<feature type="region of interest" description="Disordered" evidence="1">
    <location>
        <begin position="215"/>
        <end position="315"/>
    </location>
</feature>
<dbReference type="EMBL" id="SPLM01000075">
    <property type="protein sequence ID" value="TMW61726.1"/>
    <property type="molecule type" value="Genomic_DNA"/>
</dbReference>
<feature type="compositionally biased region" description="Low complexity" evidence="1">
    <location>
        <begin position="218"/>
        <end position="227"/>
    </location>
</feature>
<evidence type="ECO:0000256" key="1">
    <source>
        <dbReference type="SAM" id="MobiDB-lite"/>
    </source>
</evidence>
<dbReference type="Proteomes" id="UP000794436">
    <property type="component" value="Unassembled WGS sequence"/>
</dbReference>